<evidence type="ECO:0000313" key="3">
    <source>
        <dbReference type="Proteomes" id="UP001066276"/>
    </source>
</evidence>
<protein>
    <submittedName>
        <fullName evidence="2">Uncharacterized protein</fullName>
    </submittedName>
</protein>
<organism evidence="2 3">
    <name type="scientific">Pleurodeles waltl</name>
    <name type="common">Iberian ribbed newt</name>
    <dbReference type="NCBI Taxonomy" id="8319"/>
    <lineage>
        <taxon>Eukaryota</taxon>
        <taxon>Metazoa</taxon>
        <taxon>Chordata</taxon>
        <taxon>Craniata</taxon>
        <taxon>Vertebrata</taxon>
        <taxon>Euteleostomi</taxon>
        <taxon>Amphibia</taxon>
        <taxon>Batrachia</taxon>
        <taxon>Caudata</taxon>
        <taxon>Salamandroidea</taxon>
        <taxon>Salamandridae</taxon>
        <taxon>Pleurodelinae</taxon>
        <taxon>Pleurodeles</taxon>
    </lineage>
</organism>
<reference evidence="2" key="1">
    <citation type="journal article" date="2022" name="bioRxiv">
        <title>Sequencing and chromosome-scale assembly of the giantPleurodeles waltlgenome.</title>
        <authorList>
            <person name="Brown T."/>
            <person name="Elewa A."/>
            <person name="Iarovenko S."/>
            <person name="Subramanian E."/>
            <person name="Araus A.J."/>
            <person name="Petzold A."/>
            <person name="Susuki M."/>
            <person name="Suzuki K.-i.T."/>
            <person name="Hayashi T."/>
            <person name="Toyoda A."/>
            <person name="Oliveira C."/>
            <person name="Osipova E."/>
            <person name="Leigh N.D."/>
            <person name="Simon A."/>
            <person name="Yun M.H."/>
        </authorList>
    </citation>
    <scope>NUCLEOTIDE SEQUENCE</scope>
    <source>
        <strain evidence="2">20211129_DDA</strain>
        <tissue evidence="2">Liver</tissue>
    </source>
</reference>
<keyword evidence="3" id="KW-1185">Reference proteome</keyword>
<evidence type="ECO:0000313" key="2">
    <source>
        <dbReference type="EMBL" id="KAJ1144038.1"/>
    </source>
</evidence>
<dbReference type="Proteomes" id="UP001066276">
    <property type="component" value="Chromosome 6"/>
</dbReference>
<feature type="region of interest" description="Disordered" evidence="1">
    <location>
        <begin position="66"/>
        <end position="123"/>
    </location>
</feature>
<feature type="compositionally biased region" description="Polar residues" evidence="1">
    <location>
        <begin position="1"/>
        <end position="21"/>
    </location>
</feature>
<gene>
    <name evidence="2" type="ORF">NDU88_010340</name>
</gene>
<feature type="region of interest" description="Disordered" evidence="1">
    <location>
        <begin position="1"/>
        <end position="34"/>
    </location>
</feature>
<evidence type="ECO:0000256" key="1">
    <source>
        <dbReference type="SAM" id="MobiDB-lite"/>
    </source>
</evidence>
<dbReference type="AlphaFoldDB" id="A0AAV7QVE1"/>
<name>A0AAV7QVE1_PLEWA</name>
<dbReference type="EMBL" id="JANPWB010000010">
    <property type="protein sequence ID" value="KAJ1144038.1"/>
    <property type="molecule type" value="Genomic_DNA"/>
</dbReference>
<proteinExistence type="predicted"/>
<comment type="caution">
    <text evidence="2">The sequence shown here is derived from an EMBL/GenBank/DDBJ whole genome shotgun (WGS) entry which is preliminary data.</text>
</comment>
<accession>A0AAV7QVE1</accession>
<sequence length="123" mass="12843">MQASAPHSRGSNTEPAASCAQQRAPLRLGPPVAPNLRHLSQASAAPPTRWRTAAIYCSLPSLGCGSHWTNPPRGQEPATAATTPLPTPRHRLPVSGELRQQQGARAAKRATDGAISSAKLTAL</sequence>